<dbReference type="InterPro" id="IPR036026">
    <property type="entry name" value="Seven-hairpin_glycosidases"/>
</dbReference>
<comment type="cofactor">
    <cofactor evidence="1">
        <name>Ca(2+)</name>
        <dbReference type="ChEBI" id="CHEBI:29108"/>
    </cofactor>
</comment>
<keyword evidence="10" id="KW-0326">Glycosidase</keyword>
<organism evidence="13">
    <name type="scientific">Laccaria bicolor (strain S238N-H82 / ATCC MYA-4686)</name>
    <name type="common">Bicoloured deceiver</name>
    <name type="synonym">Laccaria laccata var. bicolor</name>
    <dbReference type="NCBI Taxonomy" id="486041"/>
    <lineage>
        <taxon>Eukaryota</taxon>
        <taxon>Fungi</taxon>
        <taxon>Dikarya</taxon>
        <taxon>Basidiomycota</taxon>
        <taxon>Agaricomycotina</taxon>
        <taxon>Agaricomycetes</taxon>
        <taxon>Agaricomycetidae</taxon>
        <taxon>Agaricales</taxon>
        <taxon>Agaricineae</taxon>
        <taxon>Hydnangiaceae</taxon>
        <taxon>Laccaria</taxon>
    </lineage>
</organism>
<keyword evidence="4" id="KW-0479">Metal-binding</keyword>
<comment type="catalytic activity">
    <reaction evidence="9">
        <text>N(4)-(alpha-D-Man-(1-&gt;2)-alpha-D-Man-(1-&gt;2)-alpha-D-Man-(1-&gt;3)-[alpha-D-Man-(1-&gt;2)-alpha-D-Man-(1-&gt;3)-[alpha-D-Man-(1-&gt;2)-alpha-D-Man-(1-&gt;6)]-alpha-D-Man-(1-&gt;6)]-beta-D-Man-(1-&gt;4)-beta-D-GlcNAc-(1-&gt;4)-beta-D-GlcNAc)-L-asparaginyl-[protein] (N-glucan mannose isomer 9A1,2,3B1,2,3) + 4 H2O = N(4)-(alpha-D-Man-(1-&gt;3)-[alpha-D-Man-(1-&gt;3)-[alpha-D-Man-(1-&gt;6)]-alpha-D-Man-(1-&gt;6)]-beta-D-Man-(1-&gt;4)-beta-D-GlcNAc-(1-&gt;4)-beta-D-GlcNAc)-L-asparaginyl-[protein] (N-glucan mannose isomer 5A1,2) + 4 beta-D-mannose</text>
        <dbReference type="Rhea" id="RHEA:56008"/>
        <dbReference type="Rhea" id="RHEA-COMP:14356"/>
        <dbReference type="Rhea" id="RHEA-COMP:14367"/>
        <dbReference type="ChEBI" id="CHEBI:15377"/>
        <dbReference type="ChEBI" id="CHEBI:28563"/>
        <dbReference type="ChEBI" id="CHEBI:59087"/>
        <dbReference type="ChEBI" id="CHEBI:139493"/>
        <dbReference type="EC" id="3.2.1.113"/>
    </reaction>
</comment>
<comment type="similarity">
    <text evidence="3 10">Belongs to the glycosyl hydrolase 47 family.</text>
</comment>
<evidence type="ECO:0000256" key="7">
    <source>
        <dbReference type="ARBA" id="ARBA00023157"/>
    </source>
</evidence>
<evidence type="ECO:0000256" key="11">
    <source>
        <dbReference type="SAM" id="MobiDB-lite"/>
    </source>
</evidence>
<name>B0E165_LACBS</name>
<accession>B0E165</accession>
<dbReference type="KEGG" id="lbc:LACBIDRAFT_316574"/>
<keyword evidence="5 10" id="KW-0378">Hydrolase</keyword>
<dbReference type="PANTHER" id="PTHR11742:SF55">
    <property type="entry name" value="ENDOPLASMIC RETICULUM MANNOSYL-OLIGOSACCHARIDE 1,2-ALPHA-MANNOSIDASE"/>
    <property type="match status" value="1"/>
</dbReference>
<feature type="region of interest" description="Disordered" evidence="11">
    <location>
        <begin position="128"/>
        <end position="156"/>
    </location>
</feature>
<dbReference type="AlphaFoldDB" id="B0E165"/>
<keyword evidence="6" id="KW-0106">Calcium</keyword>
<dbReference type="InParanoid" id="B0E165"/>
<dbReference type="EMBL" id="DS547165">
    <property type="protein sequence ID" value="EDQ99403.1"/>
    <property type="molecule type" value="Genomic_DNA"/>
</dbReference>
<reference evidence="12 13" key="1">
    <citation type="journal article" date="2008" name="Nature">
        <title>The genome of Laccaria bicolor provides insights into mycorrhizal symbiosis.</title>
        <authorList>
            <person name="Martin F."/>
            <person name="Aerts A."/>
            <person name="Ahren D."/>
            <person name="Brun A."/>
            <person name="Danchin E.G.J."/>
            <person name="Duchaussoy F."/>
            <person name="Gibon J."/>
            <person name="Kohler A."/>
            <person name="Lindquist E."/>
            <person name="Pereda V."/>
            <person name="Salamov A."/>
            <person name="Shapiro H.J."/>
            <person name="Wuyts J."/>
            <person name="Blaudez D."/>
            <person name="Buee M."/>
            <person name="Brokstein P."/>
            <person name="Canbaeck B."/>
            <person name="Cohen D."/>
            <person name="Courty P.E."/>
            <person name="Coutinho P.M."/>
            <person name="Delaruelle C."/>
            <person name="Detter J.C."/>
            <person name="Deveau A."/>
            <person name="DiFazio S."/>
            <person name="Duplessis S."/>
            <person name="Fraissinet-Tachet L."/>
            <person name="Lucic E."/>
            <person name="Frey-Klett P."/>
            <person name="Fourrey C."/>
            <person name="Feussner I."/>
            <person name="Gay G."/>
            <person name="Grimwood J."/>
            <person name="Hoegger P.J."/>
            <person name="Jain P."/>
            <person name="Kilaru S."/>
            <person name="Labbe J."/>
            <person name="Lin Y.C."/>
            <person name="Legue V."/>
            <person name="Le Tacon F."/>
            <person name="Marmeisse R."/>
            <person name="Melayah D."/>
            <person name="Montanini B."/>
            <person name="Muratet M."/>
            <person name="Nehls U."/>
            <person name="Niculita-Hirzel H."/>
            <person name="Oudot-Le Secq M.P."/>
            <person name="Peter M."/>
            <person name="Quesneville H."/>
            <person name="Rajashekar B."/>
            <person name="Reich M."/>
            <person name="Rouhier N."/>
            <person name="Schmutz J."/>
            <person name="Yin T."/>
            <person name="Chalot M."/>
            <person name="Henrissat B."/>
            <person name="Kuees U."/>
            <person name="Lucas S."/>
            <person name="Van de Peer Y."/>
            <person name="Podila G.K."/>
            <person name="Polle A."/>
            <person name="Pukkila P.J."/>
            <person name="Richardson P.M."/>
            <person name="Rouze P."/>
            <person name="Sanders I.R."/>
            <person name="Stajich J.E."/>
            <person name="Tunlid A."/>
            <person name="Tuskan G."/>
            <person name="Grigoriev I.V."/>
        </authorList>
    </citation>
    <scope>NUCLEOTIDE SEQUENCE [LARGE SCALE GENOMIC DNA]</scope>
    <source>
        <strain evidence="13">S238N-H82 / ATCC MYA-4686</strain>
    </source>
</reference>
<keyword evidence="7" id="KW-1015">Disulfide bond</keyword>
<dbReference type="Proteomes" id="UP000001194">
    <property type="component" value="Unassembled WGS sequence"/>
</dbReference>
<evidence type="ECO:0000256" key="8">
    <source>
        <dbReference type="ARBA" id="ARBA00047669"/>
    </source>
</evidence>
<evidence type="ECO:0000256" key="5">
    <source>
        <dbReference type="ARBA" id="ARBA00022801"/>
    </source>
</evidence>
<gene>
    <name evidence="12" type="ORF">LACBIDRAFT_316574</name>
</gene>
<evidence type="ECO:0000256" key="4">
    <source>
        <dbReference type="ARBA" id="ARBA00022723"/>
    </source>
</evidence>
<feature type="region of interest" description="Disordered" evidence="11">
    <location>
        <begin position="18"/>
        <end position="53"/>
    </location>
</feature>
<dbReference type="GeneID" id="6085590"/>
<dbReference type="Pfam" id="PF01532">
    <property type="entry name" value="Glyco_hydro_47"/>
    <property type="match status" value="1"/>
</dbReference>
<dbReference type="OrthoDB" id="8118055at2759"/>
<dbReference type="GO" id="GO:0036503">
    <property type="term" value="P:ERAD pathway"/>
    <property type="evidence" value="ECO:0007669"/>
    <property type="project" value="UniProtKB-ARBA"/>
</dbReference>
<evidence type="ECO:0000313" key="13">
    <source>
        <dbReference type="Proteomes" id="UP000001194"/>
    </source>
</evidence>
<dbReference type="SUPFAM" id="SSF48225">
    <property type="entry name" value="Seven-hairpin glycosidases"/>
    <property type="match status" value="1"/>
</dbReference>
<feature type="compositionally biased region" description="Low complexity" evidence="11">
    <location>
        <begin position="21"/>
        <end position="37"/>
    </location>
</feature>
<comment type="catalytic activity">
    <reaction evidence="8">
        <text>N(4)-(alpha-D-Man-(1-&gt;2)-alpha-D-Man-(1-&gt;2)-alpha-D-Man-(1-&gt;3)-[alpha-D-Man-(1-&gt;3)-[alpha-D-Man-(1-&gt;2)-alpha-D-Man-(1-&gt;6)]-alpha-D-Man-(1-&gt;6)]-beta-D-Man-(1-&gt;4)-beta-D-GlcNAc-(1-&gt;4)-beta-D-GlcNAc)-L-asparaginyl-[protein] (N-glucan mannose isomer 8A1,2,3B1,3) + 3 H2O = N(4)-(alpha-D-Man-(1-&gt;3)-[alpha-D-Man-(1-&gt;3)-[alpha-D-Man-(1-&gt;6)]-alpha-D-Man-(1-&gt;6)]-beta-D-Man-(1-&gt;4)-beta-D-GlcNAc-(1-&gt;4)-beta-D-GlcNAc)-L-asparaginyl-[protein] (N-glucan mannose isomer 5A1,2) + 3 beta-D-mannose</text>
        <dbReference type="Rhea" id="RHEA:56028"/>
        <dbReference type="Rhea" id="RHEA-COMP:14358"/>
        <dbReference type="Rhea" id="RHEA-COMP:14367"/>
        <dbReference type="ChEBI" id="CHEBI:15377"/>
        <dbReference type="ChEBI" id="CHEBI:28563"/>
        <dbReference type="ChEBI" id="CHEBI:59087"/>
        <dbReference type="ChEBI" id="CHEBI:60628"/>
        <dbReference type="EC" id="3.2.1.113"/>
    </reaction>
</comment>
<evidence type="ECO:0000256" key="6">
    <source>
        <dbReference type="ARBA" id="ARBA00022837"/>
    </source>
</evidence>
<dbReference type="InterPro" id="IPR001382">
    <property type="entry name" value="Glyco_hydro_47"/>
</dbReference>
<evidence type="ECO:0000256" key="3">
    <source>
        <dbReference type="ARBA" id="ARBA00007658"/>
    </source>
</evidence>
<feature type="compositionally biased region" description="Low complexity" evidence="11">
    <location>
        <begin position="134"/>
        <end position="151"/>
    </location>
</feature>
<dbReference type="InterPro" id="IPR012341">
    <property type="entry name" value="6hp_glycosidase-like_sf"/>
</dbReference>
<dbReference type="RefSeq" id="XP_001889954.1">
    <property type="nucleotide sequence ID" value="XM_001889919.1"/>
</dbReference>
<dbReference type="GO" id="GO:0005783">
    <property type="term" value="C:endoplasmic reticulum"/>
    <property type="evidence" value="ECO:0007669"/>
    <property type="project" value="TreeGrafter"/>
</dbReference>
<dbReference type="PRINTS" id="PR00747">
    <property type="entry name" value="GLYHDRLASE47"/>
</dbReference>
<evidence type="ECO:0000256" key="9">
    <source>
        <dbReference type="ARBA" id="ARBA00048605"/>
    </source>
</evidence>
<sequence length="170" mass="18563">MKVDLKLNRDRDLDMASTHIPDTTMGGVTTSTTTAYATPPPTSTPTGPIDWGKRRDEVKAGFVHAMKEYKTHAFPHDKLLAVSGKFSDKFNGWGVTLLDSLDTMYIMGLHDDFEDALGFVGNLTFSMPQPPTPTSSTRSSATSAASSQHTHTPPPSYAQRLTWEAALVYV</sequence>
<dbReference type="GO" id="GO:0005509">
    <property type="term" value="F:calcium ion binding"/>
    <property type="evidence" value="ECO:0007669"/>
    <property type="project" value="InterPro"/>
</dbReference>
<dbReference type="InterPro" id="IPR050749">
    <property type="entry name" value="Glycosyl_Hydrolase_47"/>
</dbReference>
<protein>
    <recommendedName>
        <fullName evidence="10">alpha-1,2-Mannosidase</fullName>
        <ecNumber evidence="10">3.2.1.-</ecNumber>
    </recommendedName>
</protein>
<dbReference type="GO" id="GO:0016020">
    <property type="term" value="C:membrane"/>
    <property type="evidence" value="ECO:0007669"/>
    <property type="project" value="InterPro"/>
</dbReference>
<dbReference type="GO" id="GO:0005975">
    <property type="term" value="P:carbohydrate metabolic process"/>
    <property type="evidence" value="ECO:0007669"/>
    <property type="project" value="InterPro"/>
</dbReference>
<evidence type="ECO:0000256" key="1">
    <source>
        <dbReference type="ARBA" id="ARBA00001913"/>
    </source>
</evidence>
<evidence type="ECO:0000256" key="10">
    <source>
        <dbReference type="RuleBase" id="RU361193"/>
    </source>
</evidence>
<evidence type="ECO:0000256" key="2">
    <source>
        <dbReference type="ARBA" id="ARBA00004922"/>
    </source>
</evidence>
<dbReference type="HOGENOM" id="CLU_1570901_0_0_1"/>
<evidence type="ECO:0000313" key="12">
    <source>
        <dbReference type="EMBL" id="EDQ99403.1"/>
    </source>
</evidence>
<dbReference type="EC" id="3.2.1.-" evidence="10"/>
<keyword evidence="13" id="KW-1185">Reference proteome</keyword>
<dbReference type="Gene3D" id="1.50.10.10">
    <property type="match status" value="1"/>
</dbReference>
<dbReference type="PANTHER" id="PTHR11742">
    <property type="entry name" value="MANNOSYL-OLIGOSACCHARIDE ALPHA-1,2-MANNOSIDASE-RELATED"/>
    <property type="match status" value="1"/>
</dbReference>
<dbReference type="GO" id="GO:0004571">
    <property type="term" value="F:mannosyl-oligosaccharide 1,2-alpha-mannosidase activity"/>
    <property type="evidence" value="ECO:0007669"/>
    <property type="project" value="UniProtKB-EC"/>
</dbReference>
<proteinExistence type="inferred from homology"/>
<comment type="pathway">
    <text evidence="2">Protein modification; protein glycosylation.</text>
</comment>